<proteinExistence type="predicted"/>
<protein>
    <submittedName>
        <fullName evidence="1">Uncharacterized protein</fullName>
    </submittedName>
</protein>
<accession>A0A9W7F716</accession>
<dbReference type="OrthoDB" id="206403at2759"/>
<dbReference type="EMBL" id="BRXW01000079">
    <property type="protein sequence ID" value="GMI04886.1"/>
    <property type="molecule type" value="Genomic_DNA"/>
</dbReference>
<name>A0A9W7F716_9STRA</name>
<evidence type="ECO:0000313" key="1">
    <source>
        <dbReference type="EMBL" id="GMI04886.1"/>
    </source>
</evidence>
<dbReference type="Proteomes" id="UP001165122">
    <property type="component" value="Unassembled WGS sequence"/>
</dbReference>
<dbReference type="AlphaFoldDB" id="A0A9W7F716"/>
<keyword evidence="2" id="KW-1185">Reference proteome</keyword>
<comment type="caution">
    <text evidence="1">The sequence shown here is derived from an EMBL/GenBank/DDBJ whole genome shotgun (WGS) entry which is preliminary data.</text>
</comment>
<organism evidence="1 2">
    <name type="scientific">Triparma laevis f. longispina</name>
    <dbReference type="NCBI Taxonomy" id="1714387"/>
    <lineage>
        <taxon>Eukaryota</taxon>
        <taxon>Sar</taxon>
        <taxon>Stramenopiles</taxon>
        <taxon>Ochrophyta</taxon>
        <taxon>Bolidophyceae</taxon>
        <taxon>Parmales</taxon>
        <taxon>Triparmaceae</taxon>
        <taxon>Triparma</taxon>
    </lineage>
</organism>
<sequence>MDGDQQITANAARLCFNCGGSTHTKVECHSAEQTEDGRLAFLNYQKWLQSARPPAPPKKPKASPLSKFLALTREKSFQNLDPVTVARVSELARSLGNTSRNKKTLTLFTNAYRSFFNDRIRSTCKNYELAIGGRGEGGETWCNTLNQAVKDGKPADFSDPQEIKCYTVDRMEARCRYLYNLCMDDNFFSGELRRLFMPREEAKEVEICSLGGGPGYDHIVLSVMAEFLKLCSCDDENLLKKPRVNTKVFDLYDEAWGSVLKDVVGALGLEESEARGSIHPCDLRGGIESPRNADLAASVTTADLFLYSFVLHENAAFVANDDKTELMNTAVLNLLEGAKVGALIFCMDSGNTLWVAIEAAASRLGWNTLYRDTKMKEGGGATPGLGNGGAVKMGPKSYFLMQRVEFKGGKEEELVEEITVRAAIFDPTKYAKVLVEVKGEVVELVEGGGRFDIRAGGGKLIVDSGRLGGGELEGIKVSDIVSVRGYIKKKARRTYMEATEMKFIMMNDEHKNN</sequence>
<evidence type="ECO:0000313" key="2">
    <source>
        <dbReference type="Proteomes" id="UP001165122"/>
    </source>
</evidence>
<gene>
    <name evidence="1" type="ORF">TrLO_g15129</name>
</gene>
<reference evidence="2" key="1">
    <citation type="journal article" date="2023" name="Commun. Biol.">
        <title>Genome analysis of Parmales, the sister group of diatoms, reveals the evolutionary specialization of diatoms from phago-mixotrophs to photoautotrophs.</title>
        <authorList>
            <person name="Ban H."/>
            <person name="Sato S."/>
            <person name="Yoshikawa S."/>
            <person name="Yamada K."/>
            <person name="Nakamura Y."/>
            <person name="Ichinomiya M."/>
            <person name="Sato N."/>
            <person name="Blanc-Mathieu R."/>
            <person name="Endo H."/>
            <person name="Kuwata A."/>
            <person name="Ogata H."/>
        </authorList>
    </citation>
    <scope>NUCLEOTIDE SEQUENCE [LARGE SCALE GENOMIC DNA]</scope>
    <source>
        <strain evidence="2">NIES 3700</strain>
    </source>
</reference>